<reference evidence="2 4" key="2">
    <citation type="submission" date="2018-12" db="EMBL/GenBank/DDBJ databases">
        <authorList>
            <person name="hu s."/>
            <person name="Xu Y."/>
            <person name="Xu B."/>
            <person name="Li F."/>
        </authorList>
    </citation>
    <scope>NUCLEOTIDE SEQUENCE [LARGE SCALE GENOMIC DNA]</scope>
    <source>
        <strain evidence="2 4">KSW2-17</strain>
    </source>
</reference>
<evidence type="ECO:0008006" key="5">
    <source>
        <dbReference type="Google" id="ProtNLM"/>
    </source>
</evidence>
<name>A0A2P8GVX0_9MICO</name>
<dbReference type="EMBL" id="PYAU01000001">
    <property type="protein sequence ID" value="PSL38103.1"/>
    <property type="molecule type" value="Genomic_DNA"/>
</dbReference>
<evidence type="ECO:0000313" key="4">
    <source>
        <dbReference type="Proteomes" id="UP000268291"/>
    </source>
</evidence>
<evidence type="ECO:0000313" key="1">
    <source>
        <dbReference type="EMBL" id="PSL38103.1"/>
    </source>
</evidence>
<keyword evidence="4" id="KW-1185">Reference proteome</keyword>
<organism evidence="1 3">
    <name type="scientific">Labedella gwakjiensis</name>
    <dbReference type="NCBI Taxonomy" id="390269"/>
    <lineage>
        <taxon>Bacteria</taxon>
        <taxon>Bacillati</taxon>
        <taxon>Actinomycetota</taxon>
        <taxon>Actinomycetes</taxon>
        <taxon>Micrococcales</taxon>
        <taxon>Microbacteriaceae</taxon>
        <taxon>Labedella</taxon>
    </lineage>
</organism>
<dbReference type="RefSeq" id="WP_106563162.1">
    <property type="nucleotide sequence ID" value="NZ_PYAU01000001.1"/>
</dbReference>
<evidence type="ECO:0000313" key="3">
    <source>
        <dbReference type="Proteomes" id="UP000241203"/>
    </source>
</evidence>
<dbReference type="AlphaFoldDB" id="A0A2P8GVX0"/>
<proteinExistence type="predicted"/>
<comment type="caution">
    <text evidence="1">The sequence shown here is derived from an EMBL/GenBank/DDBJ whole genome shotgun (WGS) entry which is preliminary data.</text>
</comment>
<gene>
    <name evidence="1" type="ORF">CLV49_1715</name>
    <name evidence="2" type="ORF">ELQ93_10630</name>
</gene>
<accession>A0A2P8GVX0</accession>
<protein>
    <recommendedName>
        <fullName evidence="5">Asparagine synthase</fullName>
    </recommendedName>
</protein>
<sequence length="212" mass="24702">MTRSFRRMKRRKIRPYVPLEPREPAPVEKLVEEGLAIARHAIAMRVKNQVLVDILRQDGVFVADAYTGIIRDELERFASEQRTYAARMTEELSRVASRPGRSLHQHDYRTRDRATLELRRDGYVLLADALDEAGNDDEFIASVAESAREGAWREVSTTLEARLANQQQSAARDPRYEEDRSDRMRLVAEVDLDLLRKSQRSWGEIEDFDRWE</sequence>
<dbReference type="Proteomes" id="UP000268291">
    <property type="component" value="Unassembled WGS sequence"/>
</dbReference>
<dbReference type="EMBL" id="RZGY01000001">
    <property type="protein sequence ID" value="RUQ87344.1"/>
    <property type="molecule type" value="Genomic_DNA"/>
</dbReference>
<evidence type="ECO:0000313" key="2">
    <source>
        <dbReference type="EMBL" id="RUQ87344.1"/>
    </source>
</evidence>
<reference evidence="1 3" key="1">
    <citation type="submission" date="2018-03" db="EMBL/GenBank/DDBJ databases">
        <title>Genomic Encyclopedia of Archaeal and Bacterial Type Strains, Phase II (KMG-II): from individual species to whole genera.</title>
        <authorList>
            <person name="Goeker M."/>
        </authorList>
    </citation>
    <scope>NUCLEOTIDE SEQUENCE [LARGE SCALE GENOMIC DNA]</scope>
    <source>
        <strain evidence="1 3">DSM 21548</strain>
    </source>
</reference>
<dbReference type="Proteomes" id="UP000241203">
    <property type="component" value="Unassembled WGS sequence"/>
</dbReference>
<dbReference type="OrthoDB" id="5118185at2"/>